<reference evidence="3" key="1">
    <citation type="submission" date="2021-03" db="EMBL/GenBank/DDBJ databases">
        <title>Assistant Professor.</title>
        <authorList>
            <person name="Huq M.A."/>
        </authorList>
    </citation>
    <scope>NUCLEOTIDE SEQUENCE [LARGE SCALE GENOMIC DNA]</scope>
    <source>
        <strain evidence="3">MAH-28</strain>
    </source>
</reference>
<dbReference type="EMBL" id="JAGHKP010000001">
    <property type="protein sequence ID" value="MBO9151764.1"/>
    <property type="molecule type" value="Genomic_DNA"/>
</dbReference>
<feature type="domain" description="BT-3987-like N-terminal" evidence="1">
    <location>
        <begin position="55"/>
        <end position="160"/>
    </location>
</feature>
<dbReference type="PROSITE" id="PS51257">
    <property type="entry name" value="PROKAR_LIPOPROTEIN"/>
    <property type="match status" value="1"/>
</dbReference>
<dbReference type="Pfam" id="PF08522">
    <property type="entry name" value="BT_3987-like_N"/>
    <property type="match status" value="1"/>
</dbReference>
<evidence type="ECO:0000259" key="1">
    <source>
        <dbReference type="Pfam" id="PF08522"/>
    </source>
</evidence>
<dbReference type="Gene3D" id="2.60.40.1740">
    <property type="entry name" value="hypothetical protein (bacova_03559)"/>
    <property type="match status" value="1"/>
</dbReference>
<organism evidence="2 3">
    <name type="scientific">Chitinophaga chungangae</name>
    <dbReference type="NCBI Taxonomy" id="2821488"/>
    <lineage>
        <taxon>Bacteria</taxon>
        <taxon>Pseudomonadati</taxon>
        <taxon>Bacteroidota</taxon>
        <taxon>Chitinophagia</taxon>
        <taxon>Chitinophagales</taxon>
        <taxon>Chitinophagaceae</taxon>
        <taxon>Chitinophaga</taxon>
    </lineage>
</organism>
<protein>
    <submittedName>
        <fullName evidence="2">DUF1735 domain-containing protein</fullName>
    </submittedName>
</protein>
<dbReference type="RefSeq" id="WP_209144277.1">
    <property type="nucleotide sequence ID" value="NZ_JAGHKP010000001.1"/>
</dbReference>
<name>A0ABS3YC97_9BACT</name>
<dbReference type="Proteomes" id="UP000679126">
    <property type="component" value="Unassembled WGS sequence"/>
</dbReference>
<proteinExistence type="predicted"/>
<gene>
    <name evidence="2" type="ORF">J7I43_06060</name>
</gene>
<dbReference type="InterPro" id="IPR013728">
    <property type="entry name" value="BT_3987-like_N"/>
</dbReference>
<comment type="caution">
    <text evidence="2">The sequence shown here is derived from an EMBL/GenBank/DDBJ whole genome shotgun (WGS) entry which is preliminary data.</text>
</comment>
<evidence type="ECO:0000313" key="3">
    <source>
        <dbReference type="Proteomes" id="UP000679126"/>
    </source>
</evidence>
<keyword evidence="3" id="KW-1185">Reference proteome</keyword>
<accession>A0ABS3YC97</accession>
<sequence length="180" mass="18540">MKKLCTIMLLAGLVAAGCEKDDKNTAFGDTVLYMPQATVGASYTVPSGLDAASANYKLDAASGKVKVILGVYRSGKEQGDAISVQVGTDADTVQKMIASGALDPAKHLAMPTAVYTLPSSVDLPSGAGSAAFYLELDVAALKNYPGKILALAVNISAGDNRVSPALRQVLVLVDVNKLPL</sequence>
<evidence type="ECO:0000313" key="2">
    <source>
        <dbReference type="EMBL" id="MBO9151764.1"/>
    </source>
</evidence>